<evidence type="ECO:0000313" key="2">
    <source>
        <dbReference type="Proteomes" id="UP000472676"/>
    </source>
</evidence>
<name>A0A6M2BWG8_9GAMM</name>
<keyword evidence="2" id="KW-1185">Reference proteome</keyword>
<sequence length="151" mass="16680">MNKLRRQEDANQISEAGMFYPTGYIVSGFADRAAARKAEQSLHAQGFGDDDVQYVSAADMHKAASRNLEHPSLFASTGSSMPTRQKQLELARDGHDFVLVRAPEAGDEERALRALASAPPRYAVKYRRLIIENILPDIPSIAEPVRNSRVA</sequence>
<evidence type="ECO:0000313" key="1">
    <source>
        <dbReference type="EMBL" id="NGY06848.1"/>
    </source>
</evidence>
<accession>A0A6M2BWG8</accession>
<proteinExistence type="predicted"/>
<protein>
    <submittedName>
        <fullName evidence="1">Uncharacterized protein</fullName>
    </submittedName>
</protein>
<organism evidence="1 2">
    <name type="scientific">Solimonas terrae</name>
    <dbReference type="NCBI Taxonomy" id="1396819"/>
    <lineage>
        <taxon>Bacteria</taxon>
        <taxon>Pseudomonadati</taxon>
        <taxon>Pseudomonadota</taxon>
        <taxon>Gammaproteobacteria</taxon>
        <taxon>Nevskiales</taxon>
        <taxon>Nevskiaceae</taxon>
        <taxon>Solimonas</taxon>
    </lineage>
</organism>
<dbReference type="Proteomes" id="UP000472676">
    <property type="component" value="Unassembled WGS sequence"/>
</dbReference>
<dbReference type="EMBL" id="JAAMOW010000011">
    <property type="protein sequence ID" value="NGY06848.1"/>
    <property type="molecule type" value="Genomic_DNA"/>
</dbReference>
<comment type="caution">
    <text evidence="1">The sequence shown here is derived from an EMBL/GenBank/DDBJ whole genome shotgun (WGS) entry which is preliminary data.</text>
</comment>
<gene>
    <name evidence="1" type="ORF">G7Y85_18905</name>
</gene>
<reference evidence="1 2" key="1">
    <citation type="journal article" date="2014" name="Int. J. Syst. Evol. Microbiol.">
        <title>Solimonas terrae sp. nov., isolated from soil.</title>
        <authorList>
            <person name="Kim S.J."/>
            <person name="Moon J.Y."/>
            <person name="Weon H.Y."/>
            <person name="Ahn J.H."/>
            <person name="Chen W.M."/>
            <person name="Kwon S.W."/>
        </authorList>
    </citation>
    <scope>NUCLEOTIDE SEQUENCE [LARGE SCALE GENOMIC DNA]</scope>
    <source>
        <strain evidence="1 2">KIS83-12</strain>
    </source>
</reference>
<dbReference type="RefSeq" id="WP_166261195.1">
    <property type="nucleotide sequence ID" value="NZ_JAAMOW010000011.1"/>
</dbReference>
<dbReference type="AlphaFoldDB" id="A0A6M2BWG8"/>